<evidence type="ECO:0000313" key="1">
    <source>
        <dbReference type="EMBL" id="AWL08123.1"/>
    </source>
</evidence>
<dbReference type="KEGG" id="psez:HME7025_00240"/>
<keyword evidence="2" id="KW-1185">Reference proteome</keyword>
<sequence>MDRVKGLFLGKYRFYVISTSIMLVWMFFLDTNDLRVQYRLWNELRVMKNEKAFYQQKLKELEKERRMVVGNPALLEKYAREKYLMKRPNEDIFVIVDEENKPLEP</sequence>
<dbReference type="RefSeq" id="WP_109321894.1">
    <property type="nucleotide sequence ID" value="NZ_CP029346.1"/>
</dbReference>
<dbReference type="OrthoDB" id="1467719at2"/>
<dbReference type="InterPro" id="IPR007060">
    <property type="entry name" value="FtsL/DivIC"/>
</dbReference>
<reference evidence="2" key="1">
    <citation type="submission" date="2018-05" db="EMBL/GenBank/DDBJ databases">
        <title>Pseudarcicella sp. HME7025 Genome sequencing and assembly.</title>
        <authorList>
            <person name="Kim H."/>
            <person name="Kang H."/>
            <person name="Joh K."/>
        </authorList>
    </citation>
    <scope>NUCLEOTIDE SEQUENCE [LARGE SCALE GENOMIC DNA]</scope>
    <source>
        <strain evidence="2">HME7025</strain>
    </source>
</reference>
<dbReference type="Pfam" id="PF04977">
    <property type="entry name" value="DivIC"/>
    <property type="match status" value="1"/>
</dbReference>
<name>A0A2S2DRV6_9BACT</name>
<dbReference type="Proteomes" id="UP000245468">
    <property type="component" value="Chromosome"/>
</dbReference>
<gene>
    <name evidence="1" type="ORF">HME7025_00240</name>
</gene>
<accession>A0A2S2DRV6</accession>
<dbReference type="AlphaFoldDB" id="A0A2S2DRV6"/>
<dbReference type="EMBL" id="CP029346">
    <property type="protein sequence ID" value="AWL08123.1"/>
    <property type="molecule type" value="Genomic_DNA"/>
</dbReference>
<evidence type="ECO:0000313" key="2">
    <source>
        <dbReference type="Proteomes" id="UP000245468"/>
    </source>
</evidence>
<organism evidence="1 2">
    <name type="scientific">Aquirufa nivalisilvae</name>
    <dbReference type="NCBI Taxonomy" id="2516557"/>
    <lineage>
        <taxon>Bacteria</taxon>
        <taxon>Pseudomonadati</taxon>
        <taxon>Bacteroidota</taxon>
        <taxon>Cytophagia</taxon>
        <taxon>Cytophagales</taxon>
        <taxon>Flectobacillaceae</taxon>
        <taxon>Aquirufa</taxon>
    </lineage>
</organism>
<proteinExistence type="predicted"/>
<protein>
    <submittedName>
        <fullName evidence="1">Uncharacterized protein</fullName>
    </submittedName>
</protein>